<evidence type="ECO:0000256" key="1">
    <source>
        <dbReference type="SAM" id="SignalP"/>
    </source>
</evidence>
<organism evidence="2 3">
    <name type="scientific">Lysobacter niastensis</name>
    <dbReference type="NCBI Taxonomy" id="380629"/>
    <lineage>
        <taxon>Bacteria</taxon>
        <taxon>Pseudomonadati</taxon>
        <taxon>Pseudomonadota</taxon>
        <taxon>Gammaproteobacteria</taxon>
        <taxon>Lysobacterales</taxon>
        <taxon>Lysobacteraceae</taxon>
        <taxon>Lysobacter</taxon>
    </lineage>
</organism>
<dbReference type="EMBL" id="JAVDVY010000001">
    <property type="protein sequence ID" value="MDR7133505.1"/>
    <property type="molecule type" value="Genomic_DNA"/>
</dbReference>
<dbReference type="PROSITE" id="PS51257">
    <property type="entry name" value="PROKAR_LIPOPROTEIN"/>
    <property type="match status" value="1"/>
</dbReference>
<evidence type="ECO:0000313" key="2">
    <source>
        <dbReference type="EMBL" id="MDR7133505.1"/>
    </source>
</evidence>
<dbReference type="InterPro" id="IPR010239">
    <property type="entry name" value="CHP02001"/>
</dbReference>
<protein>
    <submittedName>
        <fullName evidence="2">Uncharacterized protein (TIGR02001 family)</fullName>
    </submittedName>
</protein>
<dbReference type="NCBIfam" id="TIGR02001">
    <property type="entry name" value="gcw_chp"/>
    <property type="match status" value="1"/>
</dbReference>
<name>A0ABU1W7F4_9GAMM</name>
<sequence length="237" mass="25959">MLLRGAVALWALLCVGTACAQVSARVALVSDYRYRGVSLSDDRPAVQASIGYDHADGWYAGVFASSVRIGPDYDTQAQLLPYAGYARRLRSGLSWDAGVQYAVFTGNSDYDYPEFHIGLTSTHLSARLYYAPDYFGVSAPVLYGEIDAAYPVSGKVRLLGHAGWLHRGSAGRLDEYVERHRFDARIGIGVASSGFDLQLAWVFTDGQSGRYPVYAVCEDCIDRIDSSGWALSLSRSW</sequence>
<reference evidence="2 3" key="1">
    <citation type="submission" date="2023-07" db="EMBL/GenBank/DDBJ databases">
        <title>Sorghum-associated microbial communities from plants grown in Nebraska, USA.</title>
        <authorList>
            <person name="Schachtman D."/>
        </authorList>
    </citation>
    <scope>NUCLEOTIDE SEQUENCE [LARGE SCALE GENOMIC DNA]</scope>
    <source>
        <strain evidence="2 3">BE198</strain>
    </source>
</reference>
<keyword evidence="3" id="KW-1185">Reference proteome</keyword>
<accession>A0ABU1W7F4</accession>
<gene>
    <name evidence="2" type="ORF">J2X06_000689</name>
</gene>
<dbReference type="Pfam" id="PF09694">
    <property type="entry name" value="Gcw_chp"/>
    <property type="match status" value="1"/>
</dbReference>
<evidence type="ECO:0000313" key="3">
    <source>
        <dbReference type="Proteomes" id="UP001251524"/>
    </source>
</evidence>
<feature type="chain" id="PRO_5046589291" evidence="1">
    <location>
        <begin position="21"/>
        <end position="237"/>
    </location>
</feature>
<dbReference type="Proteomes" id="UP001251524">
    <property type="component" value="Unassembled WGS sequence"/>
</dbReference>
<proteinExistence type="predicted"/>
<dbReference type="RefSeq" id="WP_310058312.1">
    <property type="nucleotide sequence ID" value="NZ_JAVDVY010000001.1"/>
</dbReference>
<comment type="caution">
    <text evidence="2">The sequence shown here is derived from an EMBL/GenBank/DDBJ whole genome shotgun (WGS) entry which is preliminary data.</text>
</comment>
<keyword evidence="1" id="KW-0732">Signal</keyword>
<feature type="signal peptide" evidence="1">
    <location>
        <begin position="1"/>
        <end position="20"/>
    </location>
</feature>